<protein>
    <submittedName>
        <fullName evidence="1">Uncharacterized protein</fullName>
    </submittedName>
</protein>
<dbReference type="InParanoid" id="A0A1X7VRS5"/>
<sequence length="107" mass="11947">MFTKSDKLTSGVGTYEFELSPLFFLHLLISLVSSKFDFLDVNGPFTGSSLPAKQASNPPIKVSECDIVKLLAKSLSHFSLKMRTKMSKKATNHAQTKYHLFAMTEML</sequence>
<dbReference type="AlphaFoldDB" id="A0A1X7VRS5"/>
<evidence type="ECO:0000313" key="1">
    <source>
        <dbReference type="EnsemblMetazoa" id="Aqu2.1.42807_001"/>
    </source>
</evidence>
<name>A0A1X7VRS5_AMPQE</name>
<reference evidence="1" key="1">
    <citation type="submission" date="2017-05" db="UniProtKB">
        <authorList>
            <consortium name="EnsemblMetazoa"/>
        </authorList>
    </citation>
    <scope>IDENTIFICATION</scope>
</reference>
<organism evidence="1">
    <name type="scientific">Amphimedon queenslandica</name>
    <name type="common">Sponge</name>
    <dbReference type="NCBI Taxonomy" id="400682"/>
    <lineage>
        <taxon>Eukaryota</taxon>
        <taxon>Metazoa</taxon>
        <taxon>Porifera</taxon>
        <taxon>Demospongiae</taxon>
        <taxon>Heteroscleromorpha</taxon>
        <taxon>Haplosclerida</taxon>
        <taxon>Niphatidae</taxon>
        <taxon>Amphimedon</taxon>
    </lineage>
</organism>
<proteinExistence type="predicted"/>
<dbReference type="EnsemblMetazoa" id="Aqu2.1.42807_001">
    <property type="protein sequence ID" value="Aqu2.1.42807_001"/>
    <property type="gene ID" value="Aqu2.1.42807"/>
</dbReference>
<accession>A0A1X7VRS5</accession>